<keyword evidence="8" id="KW-1185">Reference proteome</keyword>
<evidence type="ECO:0000259" key="6">
    <source>
        <dbReference type="PROSITE" id="PS50931"/>
    </source>
</evidence>
<feature type="region of interest" description="Disordered" evidence="5">
    <location>
        <begin position="327"/>
        <end position="351"/>
    </location>
</feature>
<evidence type="ECO:0000256" key="2">
    <source>
        <dbReference type="ARBA" id="ARBA00023015"/>
    </source>
</evidence>
<evidence type="ECO:0000256" key="1">
    <source>
        <dbReference type="ARBA" id="ARBA00009437"/>
    </source>
</evidence>
<dbReference type="Gene3D" id="3.40.190.10">
    <property type="entry name" value="Periplasmic binding protein-like II"/>
    <property type="match status" value="2"/>
</dbReference>
<dbReference type="InterPro" id="IPR000847">
    <property type="entry name" value="LysR_HTH_N"/>
</dbReference>
<keyword evidence="4" id="KW-0804">Transcription</keyword>
<evidence type="ECO:0000256" key="5">
    <source>
        <dbReference type="SAM" id="MobiDB-lite"/>
    </source>
</evidence>
<dbReference type="Pfam" id="PF03466">
    <property type="entry name" value="LysR_substrate"/>
    <property type="match status" value="1"/>
</dbReference>
<dbReference type="Proteomes" id="UP000777002">
    <property type="component" value="Unassembled WGS sequence"/>
</dbReference>
<feature type="domain" description="HTH lysR-type" evidence="6">
    <location>
        <begin position="1"/>
        <end position="53"/>
    </location>
</feature>
<dbReference type="Pfam" id="PF00126">
    <property type="entry name" value="HTH_1"/>
    <property type="match status" value="1"/>
</dbReference>
<dbReference type="InterPro" id="IPR005119">
    <property type="entry name" value="LysR_subst-bd"/>
</dbReference>
<dbReference type="SUPFAM" id="SSF53850">
    <property type="entry name" value="Periplasmic binding protein-like II"/>
    <property type="match status" value="1"/>
</dbReference>
<protein>
    <submittedName>
        <fullName evidence="7">LysR family transcriptional regulator</fullName>
    </submittedName>
</protein>
<comment type="similarity">
    <text evidence="1">Belongs to the LysR transcriptional regulatory family.</text>
</comment>
<keyword evidence="2" id="KW-0805">Transcription regulation</keyword>
<evidence type="ECO:0000256" key="3">
    <source>
        <dbReference type="ARBA" id="ARBA00023125"/>
    </source>
</evidence>
<keyword evidence="3" id="KW-0238">DNA-binding</keyword>
<dbReference type="InterPro" id="IPR050389">
    <property type="entry name" value="LysR-type_TF"/>
</dbReference>
<dbReference type="EMBL" id="JACJKX010000005">
    <property type="protein sequence ID" value="MBM6928456.1"/>
    <property type="molecule type" value="Genomic_DNA"/>
</dbReference>
<comment type="caution">
    <text evidence="7">The sequence shown here is derived from an EMBL/GenBank/DDBJ whole genome shotgun (WGS) entry which is preliminary data.</text>
</comment>
<dbReference type="SUPFAM" id="SSF46785">
    <property type="entry name" value="Winged helix' DNA-binding domain"/>
    <property type="match status" value="1"/>
</dbReference>
<sequence>MEFFLRLYELRSITEVANCMHLTVPAASRTLKKLRTTFDDTLFIRSNPLFLPSAKANELYPQVKDILQKLGQLIDPEEFSPQRLKRTFRLGVVDNAIHTVLTEFIENFYKIAPDCTLEFQYLDSRIFDKLEDNRLDVAILPTTEEVRGKIRQFLLYPNHFVLCVRRWHPLVQYYKEHGSVPASEIAKYRKVIVSNCLDVAKRTYTMDETTFDDEFKQEIACSTPYFTSVPNFLIHSDFTAFLPDDTAFLFKELYGADIEILPFTDSEKFTYHTRLIWHERTDNDMVMQWFRSLFALYAGKSFLLRAISRPYTKMYAKTASNENLFSQPVSGTTHKKTKSPIKTRLTQNKKS</sequence>
<dbReference type="PROSITE" id="PS50931">
    <property type="entry name" value="HTH_LYSR"/>
    <property type="match status" value="1"/>
</dbReference>
<evidence type="ECO:0000313" key="8">
    <source>
        <dbReference type="Proteomes" id="UP000777002"/>
    </source>
</evidence>
<dbReference type="InterPro" id="IPR036388">
    <property type="entry name" value="WH-like_DNA-bd_sf"/>
</dbReference>
<name>A0ABS2GTF6_9BURK</name>
<organism evidence="7 8">
    <name type="scientific">Parasutterella secunda</name>
    <dbReference type="NCBI Taxonomy" id="626947"/>
    <lineage>
        <taxon>Bacteria</taxon>
        <taxon>Pseudomonadati</taxon>
        <taxon>Pseudomonadota</taxon>
        <taxon>Betaproteobacteria</taxon>
        <taxon>Burkholderiales</taxon>
        <taxon>Sutterellaceae</taxon>
        <taxon>Parasutterella</taxon>
    </lineage>
</organism>
<reference evidence="7 8" key="1">
    <citation type="journal article" date="2021" name="Sci. Rep.">
        <title>The distribution of antibiotic resistance genes in chicken gut microbiota commensals.</title>
        <authorList>
            <person name="Juricova H."/>
            <person name="Matiasovicova J."/>
            <person name="Kubasova T."/>
            <person name="Cejkova D."/>
            <person name="Rychlik I."/>
        </authorList>
    </citation>
    <scope>NUCLEOTIDE SEQUENCE [LARGE SCALE GENOMIC DNA]</scope>
    <source>
        <strain evidence="7 8">An562</strain>
    </source>
</reference>
<dbReference type="Gene3D" id="1.10.10.10">
    <property type="entry name" value="Winged helix-like DNA-binding domain superfamily/Winged helix DNA-binding domain"/>
    <property type="match status" value="1"/>
</dbReference>
<dbReference type="PANTHER" id="PTHR30118:SF15">
    <property type="entry name" value="TRANSCRIPTIONAL REGULATORY PROTEIN"/>
    <property type="match status" value="1"/>
</dbReference>
<proteinExistence type="inferred from homology"/>
<dbReference type="InterPro" id="IPR037402">
    <property type="entry name" value="YidZ_PBP2"/>
</dbReference>
<dbReference type="InterPro" id="IPR036390">
    <property type="entry name" value="WH_DNA-bd_sf"/>
</dbReference>
<gene>
    <name evidence="7" type="ORF">H5985_04135</name>
</gene>
<dbReference type="CDD" id="cd08417">
    <property type="entry name" value="PBP2_Nitroaromatics_like"/>
    <property type="match status" value="1"/>
</dbReference>
<dbReference type="PANTHER" id="PTHR30118">
    <property type="entry name" value="HTH-TYPE TRANSCRIPTIONAL REGULATOR LEUO-RELATED"/>
    <property type="match status" value="1"/>
</dbReference>
<feature type="compositionally biased region" description="Basic residues" evidence="5">
    <location>
        <begin position="333"/>
        <end position="351"/>
    </location>
</feature>
<evidence type="ECO:0000256" key="4">
    <source>
        <dbReference type="ARBA" id="ARBA00023163"/>
    </source>
</evidence>
<evidence type="ECO:0000313" key="7">
    <source>
        <dbReference type="EMBL" id="MBM6928456.1"/>
    </source>
</evidence>
<accession>A0ABS2GTF6</accession>